<dbReference type="GO" id="GO:0043161">
    <property type="term" value="P:proteasome-mediated ubiquitin-dependent protein catabolic process"/>
    <property type="evidence" value="ECO:0007669"/>
    <property type="project" value="TreeGrafter"/>
</dbReference>
<dbReference type="Gene3D" id="3.40.30.10">
    <property type="entry name" value="Glutaredoxin"/>
    <property type="match status" value="1"/>
</dbReference>
<feature type="compositionally biased region" description="Basic and acidic residues" evidence="1">
    <location>
        <begin position="72"/>
        <end position="81"/>
    </location>
</feature>
<dbReference type="InterPro" id="IPR003903">
    <property type="entry name" value="UIM_dom"/>
</dbReference>
<dbReference type="SMART" id="SM00594">
    <property type="entry name" value="UAS"/>
    <property type="match status" value="1"/>
</dbReference>
<reference evidence="4" key="1">
    <citation type="journal article" date="2010" name="Genome Biol.">
        <title>Genome sequence of the necrotrophic plant pathogen Pythium ultimum reveals original pathogenicity mechanisms and effector repertoire.</title>
        <authorList>
            <person name="Levesque C.A."/>
            <person name="Brouwer H."/>
            <person name="Cano L."/>
            <person name="Hamilton J.P."/>
            <person name="Holt C."/>
            <person name="Huitema E."/>
            <person name="Raffaele S."/>
            <person name="Robideau G.P."/>
            <person name="Thines M."/>
            <person name="Win J."/>
            <person name="Zerillo M.M."/>
            <person name="Beakes G.W."/>
            <person name="Boore J.L."/>
            <person name="Busam D."/>
            <person name="Dumas B."/>
            <person name="Ferriera S."/>
            <person name="Fuerstenberg S.I."/>
            <person name="Gachon C.M."/>
            <person name="Gaulin E."/>
            <person name="Govers F."/>
            <person name="Grenville-Briggs L."/>
            <person name="Horner N."/>
            <person name="Hostetler J."/>
            <person name="Jiang R.H."/>
            <person name="Johnson J."/>
            <person name="Krajaejun T."/>
            <person name="Lin H."/>
            <person name="Meijer H.J."/>
            <person name="Moore B."/>
            <person name="Morris P."/>
            <person name="Phuntmart V."/>
            <person name="Puiu D."/>
            <person name="Shetty J."/>
            <person name="Stajich J.E."/>
            <person name="Tripathy S."/>
            <person name="Wawra S."/>
            <person name="van West P."/>
            <person name="Whitty B.R."/>
            <person name="Coutinho P.M."/>
            <person name="Henrissat B."/>
            <person name="Martin F."/>
            <person name="Thomas P.D."/>
            <person name="Tyler B.M."/>
            <person name="De Vries R.P."/>
            <person name="Kamoun S."/>
            <person name="Yandell M."/>
            <person name="Tisserat N."/>
            <person name="Buell C.R."/>
        </authorList>
    </citation>
    <scope>NUCLEOTIDE SEQUENCE</scope>
    <source>
        <strain evidence="4">DAOM:BR144</strain>
    </source>
</reference>
<dbReference type="HOGENOM" id="CLU_021255_0_1_1"/>
<dbReference type="GO" id="GO:0043130">
    <property type="term" value="F:ubiquitin binding"/>
    <property type="evidence" value="ECO:0007669"/>
    <property type="project" value="TreeGrafter"/>
</dbReference>
<dbReference type="PROSITE" id="PS50330">
    <property type="entry name" value="UIM"/>
    <property type="match status" value="1"/>
</dbReference>
<dbReference type="InterPro" id="IPR036249">
    <property type="entry name" value="Thioredoxin-like_sf"/>
</dbReference>
<evidence type="ECO:0000313" key="4">
    <source>
        <dbReference type="Proteomes" id="UP000019132"/>
    </source>
</evidence>
<reference evidence="3" key="3">
    <citation type="submission" date="2015-02" db="UniProtKB">
        <authorList>
            <consortium name="EnsemblProtists"/>
        </authorList>
    </citation>
    <scope>IDENTIFICATION</scope>
    <source>
        <strain evidence="3">DAOM BR144</strain>
    </source>
</reference>
<evidence type="ECO:0000259" key="2">
    <source>
        <dbReference type="PROSITE" id="PS50033"/>
    </source>
</evidence>
<keyword evidence="4" id="KW-1185">Reference proteome</keyword>
<accession>K3WN05</accession>
<dbReference type="Gene3D" id="3.10.20.90">
    <property type="entry name" value="Phosphatidylinositol 3-kinase Catalytic Subunit, Chain A, domain 1"/>
    <property type="match status" value="1"/>
</dbReference>
<dbReference type="CDD" id="cd01767">
    <property type="entry name" value="UBX"/>
    <property type="match status" value="1"/>
</dbReference>
<name>K3WN05_GLOUD</name>
<dbReference type="VEuPathDB" id="FungiDB:PYU1_G006335"/>
<dbReference type="Pfam" id="PF14555">
    <property type="entry name" value="UBA_4"/>
    <property type="match status" value="1"/>
</dbReference>
<dbReference type="SUPFAM" id="SSF52833">
    <property type="entry name" value="Thioredoxin-like"/>
    <property type="match status" value="1"/>
</dbReference>
<dbReference type="Gene3D" id="1.10.8.10">
    <property type="entry name" value="DNA helicase RuvA subunit, C-terminal domain"/>
    <property type="match status" value="1"/>
</dbReference>
<dbReference type="CDD" id="cd14273">
    <property type="entry name" value="UBA_TAP-C_like"/>
    <property type="match status" value="1"/>
</dbReference>
<dbReference type="InterPro" id="IPR009060">
    <property type="entry name" value="UBA-like_sf"/>
</dbReference>
<feature type="compositionally biased region" description="Acidic residues" evidence="1">
    <location>
        <begin position="307"/>
        <end position="340"/>
    </location>
</feature>
<dbReference type="SMART" id="SM00166">
    <property type="entry name" value="UBX"/>
    <property type="match status" value="1"/>
</dbReference>
<dbReference type="PANTHER" id="PTHR23322:SF6">
    <property type="entry name" value="UBX DOMAIN-CONTAINING PROTEIN 7"/>
    <property type="match status" value="1"/>
</dbReference>
<dbReference type="Pfam" id="PF00789">
    <property type="entry name" value="UBX"/>
    <property type="match status" value="1"/>
</dbReference>
<evidence type="ECO:0000256" key="1">
    <source>
        <dbReference type="SAM" id="MobiDB-lite"/>
    </source>
</evidence>
<dbReference type="OMA" id="PAIFDCQ"/>
<feature type="region of interest" description="Disordered" evidence="1">
    <location>
        <begin position="304"/>
        <end position="348"/>
    </location>
</feature>
<dbReference type="EnsemblProtists" id="PYU1_T006347">
    <property type="protein sequence ID" value="PYU1_T006347"/>
    <property type="gene ID" value="PYU1_G006335"/>
</dbReference>
<protein>
    <recommendedName>
        <fullName evidence="2">UBX domain-containing protein</fullName>
    </recommendedName>
</protein>
<dbReference type="InParanoid" id="K3WN05"/>
<dbReference type="SUPFAM" id="SSF46934">
    <property type="entry name" value="UBA-like"/>
    <property type="match status" value="1"/>
</dbReference>
<dbReference type="InterPro" id="IPR050730">
    <property type="entry name" value="UBX_domain-protein"/>
</dbReference>
<dbReference type="PROSITE" id="PS50033">
    <property type="entry name" value="UBX"/>
    <property type="match status" value="1"/>
</dbReference>
<feature type="domain" description="UBX" evidence="2">
    <location>
        <begin position="343"/>
        <end position="423"/>
    </location>
</feature>
<dbReference type="EMBL" id="GL376604">
    <property type="status" value="NOT_ANNOTATED_CDS"/>
    <property type="molecule type" value="Genomic_DNA"/>
</dbReference>
<dbReference type="PANTHER" id="PTHR23322">
    <property type="entry name" value="FAS-ASSOCIATED PROTEIN"/>
    <property type="match status" value="1"/>
</dbReference>
<dbReference type="SUPFAM" id="SSF54236">
    <property type="entry name" value="Ubiquitin-like"/>
    <property type="match status" value="1"/>
</dbReference>
<sequence length="423" mass="46689">MAEINQEALASFMSITGAESASALQFLELTNWKLDEAVNLYMESGGQGFGGGGSGSDFPPPATAMGGGYSDDEVRAPDPSKRQRLVGASFEGMPLRRIHDQYRDFAAESIAAINAASEMPSISSAFGPSVGDDSSSRARDLSALFQPPIAIMYQGTYADARMHAKNENKWLLVNIQDEIVFASHMLNRDTWADDVVQNLVASGFVFWQNYWASEHGKKFCTLYQIDRETLPMIVIIDPRSGEIVQKWTGFLEPQDMTEKLSDFCCTYPMDEAGSSAPEPAARSTNIEDASEDAQLAAAIAASLQNGDDSDMEESKEEHEEEDDDEVEEEEEVLETLEPEPADGTPDVTRVQIRAPDGSRLTRRFLKSDPMSKLWIFVKEQIPEARGRAFELRTAFPPAAVEFSDTASFSDKKLENASLMVKWI</sequence>
<dbReference type="InterPro" id="IPR006577">
    <property type="entry name" value="UAS"/>
</dbReference>
<dbReference type="CDD" id="cd02958">
    <property type="entry name" value="UAS"/>
    <property type="match status" value="1"/>
</dbReference>
<dbReference type="InterPro" id="IPR001012">
    <property type="entry name" value="UBX_dom"/>
</dbReference>
<feature type="region of interest" description="Disordered" evidence="1">
    <location>
        <begin position="51"/>
        <end position="81"/>
    </location>
</feature>
<dbReference type="InterPro" id="IPR029071">
    <property type="entry name" value="Ubiquitin-like_domsf"/>
</dbReference>
<dbReference type="AlphaFoldDB" id="K3WN05"/>
<organism evidence="3 4">
    <name type="scientific">Globisporangium ultimum (strain ATCC 200006 / CBS 805.95 / DAOM BR144)</name>
    <name type="common">Pythium ultimum</name>
    <dbReference type="NCBI Taxonomy" id="431595"/>
    <lineage>
        <taxon>Eukaryota</taxon>
        <taxon>Sar</taxon>
        <taxon>Stramenopiles</taxon>
        <taxon>Oomycota</taxon>
        <taxon>Peronosporomycetes</taxon>
        <taxon>Pythiales</taxon>
        <taxon>Pythiaceae</taxon>
        <taxon>Globisporangium</taxon>
    </lineage>
</organism>
<dbReference type="Proteomes" id="UP000019132">
    <property type="component" value="Unassembled WGS sequence"/>
</dbReference>
<reference evidence="4" key="2">
    <citation type="submission" date="2010-04" db="EMBL/GenBank/DDBJ databases">
        <authorList>
            <person name="Buell R."/>
            <person name="Hamilton J."/>
            <person name="Hostetler J."/>
        </authorList>
    </citation>
    <scope>NUCLEOTIDE SEQUENCE [LARGE SCALE GENOMIC DNA]</scope>
    <source>
        <strain evidence="4">DAOM:BR144</strain>
    </source>
</reference>
<dbReference type="eggNOG" id="KOG1364">
    <property type="taxonomic scope" value="Eukaryota"/>
</dbReference>
<evidence type="ECO:0000313" key="3">
    <source>
        <dbReference type="EnsemblProtists" id="PYU1_T006347"/>
    </source>
</evidence>
<proteinExistence type="predicted"/>
<dbReference type="GO" id="GO:0005634">
    <property type="term" value="C:nucleus"/>
    <property type="evidence" value="ECO:0007669"/>
    <property type="project" value="TreeGrafter"/>
</dbReference>
<dbReference type="STRING" id="431595.K3WN05"/>
<dbReference type="Pfam" id="PF13899">
    <property type="entry name" value="Thioredoxin_7"/>
    <property type="match status" value="1"/>
</dbReference>